<evidence type="ECO:0000256" key="1">
    <source>
        <dbReference type="SAM" id="MobiDB-lite"/>
    </source>
</evidence>
<accession>A0A6G1L0I0</accession>
<protein>
    <submittedName>
        <fullName evidence="2">Uncharacterized protein</fullName>
    </submittedName>
</protein>
<keyword evidence="3" id="KW-1185">Reference proteome</keyword>
<name>A0A6G1L0I0_9PEZI</name>
<reference evidence="2" key="1">
    <citation type="journal article" date="2020" name="Stud. Mycol.">
        <title>101 Dothideomycetes genomes: a test case for predicting lifestyles and emergence of pathogens.</title>
        <authorList>
            <person name="Haridas S."/>
            <person name="Albert R."/>
            <person name="Binder M."/>
            <person name="Bloem J."/>
            <person name="Labutti K."/>
            <person name="Salamov A."/>
            <person name="Andreopoulos B."/>
            <person name="Baker S."/>
            <person name="Barry K."/>
            <person name="Bills G."/>
            <person name="Bluhm B."/>
            <person name="Cannon C."/>
            <person name="Castanera R."/>
            <person name="Culley D."/>
            <person name="Daum C."/>
            <person name="Ezra D."/>
            <person name="Gonzalez J."/>
            <person name="Henrissat B."/>
            <person name="Kuo A."/>
            <person name="Liang C."/>
            <person name="Lipzen A."/>
            <person name="Lutzoni F."/>
            <person name="Magnuson J."/>
            <person name="Mondo S."/>
            <person name="Nolan M."/>
            <person name="Ohm R."/>
            <person name="Pangilinan J."/>
            <person name="Park H.-J."/>
            <person name="Ramirez L."/>
            <person name="Alfaro M."/>
            <person name="Sun H."/>
            <person name="Tritt A."/>
            <person name="Yoshinaga Y."/>
            <person name="Zwiers L.-H."/>
            <person name="Turgeon B."/>
            <person name="Goodwin S."/>
            <person name="Spatafora J."/>
            <person name="Crous P."/>
            <person name="Grigoriev I."/>
        </authorList>
    </citation>
    <scope>NUCLEOTIDE SEQUENCE</scope>
    <source>
        <strain evidence="2">CBS 116005</strain>
    </source>
</reference>
<feature type="compositionally biased region" description="Pro residues" evidence="1">
    <location>
        <begin position="128"/>
        <end position="141"/>
    </location>
</feature>
<organism evidence="2 3">
    <name type="scientific">Teratosphaeria nubilosa</name>
    <dbReference type="NCBI Taxonomy" id="161662"/>
    <lineage>
        <taxon>Eukaryota</taxon>
        <taxon>Fungi</taxon>
        <taxon>Dikarya</taxon>
        <taxon>Ascomycota</taxon>
        <taxon>Pezizomycotina</taxon>
        <taxon>Dothideomycetes</taxon>
        <taxon>Dothideomycetidae</taxon>
        <taxon>Mycosphaerellales</taxon>
        <taxon>Teratosphaeriaceae</taxon>
        <taxon>Teratosphaeria</taxon>
    </lineage>
</organism>
<feature type="region of interest" description="Disordered" evidence="1">
    <location>
        <begin position="108"/>
        <end position="152"/>
    </location>
</feature>
<gene>
    <name evidence="2" type="ORF">EJ03DRAFT_179862</name>
</gene>
<sequence length="189" mass="20962">MRGTFLFFGGGGLVSLPHPYYTGVLKGRQPNRSRDIRLWVVSCIIRLCMIPPRTRPHGNIEEGTAILVATSCLKTPLYQTNPSKRLRPPHSSKNHRLHTIILTISPPHYHDNPQAKPHHQQCIYPPRHSSPPSSPSPPQLPAPTWAKTTTARAKPLTDGQCIGWYVSPTERKLGGNSSDDDTNALGIIF</sequence>
<evidence type="ECO:0000313" key="3">
    <source>
        <dbReference type="Proteomes" id="UP000799436"/>
    </source>
</evidence>
<dbReference type="AlphaFoldDB" id="A0A6G1L0I0"/>
<evidence type="ECO:0000313" key="2">
    <source>
        <dbReference type="EMBL" id="KAF2766431.1"/>
    </source>
</evidence>
<dbReference type="Proteomes" id="UP000799436">
    <property type="component" value="Unassembled WGS sequence"/>
</dbReference>
<dbReference type="EMBL" id="ML995872">
    <property type="protein sequence ID" value="KAF2766431.1"/>
    <property type="molecule type" value="Genomic_DNA"/>
</dbReference>
<proteinExistence type="predicted"/>